<sequence>MVLIFLGCVPQKKVSKPNVLWLVVEDMSPYLSFYGNTFTHTPTLDSLARKSIIFDNAHSNGAQCSPARSTLISGIYAPMLGTDWHRLARPVPQEFYYPLYLKKAGFYTTNNSKTDYNDSNRPKNVWDLSKKGATYVGRTDTSKPFFSVMNYGGTHTSRIATRDTLGRSPRRIHPDSVIVPDYLPDIPEVRNDLAWHYDSVSEMDQWVKEKLEELKDSGELENTIIFFYSDHGGCLPRAKAFTYEVGTKVPLLVHFPEKFKHLANGKTTGRDDRLVGFVDFAPTIFNLLDIEIPDFMMGRPFLGKNQPKPKNTLFTYRTNQEQNYIPSRALSDGKYRLIWNFNTAYPNGARQSYQWQMPSYQGWDKAFLEKRTDSLESVFWKPMQPFEFYDTENDFYESKNLINAPEHKVKIDEMKEELLALMKQEKDLGLYPWSIRKKEDSIPFYHYVRRTDQDVEAVIDAAVLASTATINELQALIENIQSDEDAIRYWGVLGVLALYEHGQLEEIPNEITTVFEEDSETEIRLIAAELLVKGKGDKNALNFILEQVKANYFIAFSVLQNLGSHAKPIEKELLELEDNPKLKQFYIRSALINTGYYQYDDLYRDKKDINLGYQEPKS</sequence>
<comment type="similarity">
    <text evidence="1">Belongs to the sulfatase family.</text>
</comment>
<accession>A0AAU7MX21</accession>
<dbReference type="KEGG" id="fld:ABNE31_14325"/>
<evidence type="ECO:0000313" key="4">
    <source>
        <dbReference type="EMBL" id="XBQ22771.1"/>
    </source>
</evidence>
<name>A0AAU7MX21_9FLAO</name>
<keyword evidence="2 4" id="KW-0378">Hydrolase</keyword>
<evidence type="ECO:0000256" key="1">
    <source>
        <dbReference type="ARBA" id="ARBA00008779"/>
    </source>
</evidence>
<evidence type="ECO:0000259" key="3">
    <source>
        <dbReference type="Pfam" id="PF00884"/>
    </source>
</evidence>
<dbReference type="CDD" id="cd16027">
    <property type="entry name" value="SGSH"/>
    <property type="match status" value="1"/>
</dbReference>
<dbReference type="EMBL" id="CP157804">
    <property type="protein sequence ID" value="XBQ22771.1"/>
    <property type="molecule type" value="Genomic_DNA"/>
</dbReference>
<dbReference type="GO" id="GO:0004065">
    <property type="term" value="F:arylsulfatase activity"/>
    <property type="evidence" value="ECO:0007669"/>
    <property type="project" value="TreeGrafter"/>
</dbReference>
<proteinExistence type="inferred from homology"/>
<dbReference type="InterPro" id="IPR000917">
    <property type="entry name" value="Sulfatase_N"/>
</dbReference>
<dbReference type="AlphaFoldDB" id="A0AAU7MX21"/>
<dbReference type="InterPro" id="IPR017850">
    <property type="entry name" value="Alkaline_phosphatase_core_sf"/>
</dbReference>
<dbReference type="Pfam" id="PF00884">
    <property type="entry name" value="Sulfatase"/>
    <property type="match status" value="1"/>
</dbReference>
<dbReference type="PANTHER" id="PTHR42693:SF53">
    <property type="entry name" value="ENDO-4-O-SULFATASE"/>
    <property type="match status" value="1"/>
</dbReference>
<dbReference type="SUPFAM" id="SSF53649">
    <property type="entry name" value="Alkaline phosphatase-like"/>
    <property type="match status" value="1"/>
</dbReference>
<protein>
    <submittedName>
        <fullName evidence="4">Sulfatase-like hydrolase/transferase</fullName>
    </submittedName>
</protein>
<evidence type="ECO:0000256" key="2">
    <source>
        <dbReference type="ARBA" id="ARBA00022801"/>
    </source>
</evidence>
<dbReference type="Gene3D" id="3.40.720.10">
    <property type="entry name" value="Alkaline Phosphatase, subunit A"/>
    <property type="match status" value="1"/>
</dbReference>
<gene>
    <name evidence="4" type="ORF">ABNE31_14325</name>
</gene>
<organism evidence="4">
    <name type="scientific">Flagellimonas sp. MMG031</name>
    <dbReference type="NCBI Taxonomy" id="3158549"/>
    <lineage>
        <taxon>Bacteria</taxon>
        <taxon>Pseudomonadati</taxon>
        <taxon>Bacteroidota</taxon>
        <taxon>Flavobacteriia</taxon>
        <taxon>Flavobacteriales</taxon>
        <taxon>Flavobacteriaceae</taxon>
        <taxon>Flagellimonas</taxon>
    </lineage>
</organism>
<dbReference type="InterPro" id="IPR050738">
    <property type="entry name" value="Sulfatase"/>
</dbReference>
<dbReference type="RefSeq" id="WP_349351600.1">
    <property type="nucleotide sequence ID" value="NZ_CP157804.1"/>
</dbReference>
<dbReference type="PANTHER" id="PTHR42693">
    <property type="entry name" value="ARYLSULFATASE FAMILY MEMBER"/>
    <property type="match status" value="1"/>
</dbReference>
<reference evidence="4" key="1">
    <citation type="submission" date="2024-05" db="EMBL/GenBank/DDBJ databases">
        <title>Draft Genome Sequences of Flagellimonas sp. MMG031 and Marinobacter sp. MMG032 Isolated from the dinoflagellate Symbiodinium pilosum.</title>
        <authorList>
            <person name="Shikuma N.J."/>
            <person name="Farrell M.V."/>
        </authorList>
    </citation>
    <scope>NUCLEOTIDE SEQUENCE</scope>
    <source>
        <strain evidence="4">MMG031</strain>
    </source>
</reference>
<feature type="domain" description="Sulfatase N-terminal" evidence="3">
    <location>
        <begin position="17"/>
        <end position="290"/>
    </location>
</feature>